<keyword evidence="1" id="KW-0472">Membrane</keyword>
<dbReference type="InterPro" id="IPR032820">
    <property type="entry name" value="ATPase_put"/>
</dbReference>
<keyword evidence="1" id="KW-1133">Transmembrane helix</keyword>
<dbReference type="Pfam" id="PF09527">
    <property type="entry name" value="ATPase_gene1"/>
    <property type="match status" value="1"/>
</dbReference>
<name>A0A2H0NE08_9BACT</name>
<protein>
    <recommendedName>
        <fullName evidence="4">F0F1 ATP synthase subunit</fullName>
    </recommendedName>
</protein>
<evidence type="ECO:0000313" key="3">
    <source>
        <dbReference type="Proteomes" id="UP000230564"/>
    </source>
</evidence>
<dbReference type="AlphaFoldDB" id="A0A2H0NE08"/>
<organism evidence="2 3">
    <name type="scientific">Candidatus Komeilibacteria bacterium CG11_big_fil_rev_8_21_14_0_20_36_20</name>
    <dbReference type="NCBI Taxonomy" id="1974477"/>
    <lineage>
        <taxon>Bacteria</taxon>
        <taxon>Candidatus Komeiliibacteriota</taxon>
    </lineage>
</organism>
<evidence type="ECO:0000256" key="1">
    <source>
        <dbReference type="SAM" id="Phobius"/>
    </source>
</evidence>
<sequence>MPVDNKKSANKQDNWWQKGLMMFAQSTGWIAVPVIGALFLGNWLDQKYQTKPLYFLSLTILAFIISCIGIGMTGIKYIKEIDLEDKNKNLDKNKEEDKITNGNKK</sequence>
<evidence type="ECO:0000313" key="2">
    <source>
        <dbReference type="EMBL" id="PIR07104.1"/>
    </source>
</evidence>
<feature type="transmembrane region" description="Helical" evidence="1">
    <location>
        <begin position="20"/>
        <end position="41"/>
    </location>
</feature>
<proteinExistence type="predicted"/>
<dbReference type="EMBL" id="PCWQ01000007">
    <property type="protein sequence ID" value="PIR07104.1"/>
    <property type="molecule type" value="Genomic_DNA"/>
</dbReference>
<accession>A0A2H0NE08</accession>
<keyword evidence="1" id="KW-0812">Transmembrane</keyword>
<comment type="caution">
    <text evidence="2">The sequence shown here is derived from an EMBL/GenBank/DDBJ whole genome shotgun (WGS) entry which is preliminary data.</text>
</comment>
<dbReference type="Proteomes" id="UP000230564">
    <property type="component" value="Unassembled WGS sequence"/>
</dbReference>
<feature type="transmembrane region" description="Helical" evidence="1">
    <location>
        <begin position="53"/>
        <end position="78"/>
    </location>
</feature>
<gene>
    <name evidence="2" type="ORF">COV55_01595</name>
</gene>
<evidence type="ECO:0008006" key="4">
    <source>
        <dbReference type="Google" id="ProtNLM"/>
    </source>
</evidence>
<reference evidence="2 3" key="1">
    <citation type="submission" date="2017-09" db="EMBL/GenBank/DDBJ databases">
        <title>Depth-based differentiation of microbial function through sediment-hosted aquifers and enrichment of novel symbionts in the deep terrestrial subsurface.</title>
        <authorList>
            <person name="Probst A.J."/>
            <person name="Ladd B."/>
            <person name="Jarett J.K."/>
            <person name="Geller-Mcgrath D.E."/>
            <person name="Sieber C.M."/>
            <person name="Emerson J.B."/>
            <person name="Anantharaman K."/>
            <person name="Thomas B.C."/>
            <person name="Malmstrom R."/>
            <person name="Stieglmeier M."/>
            <person name="Klingl A."/>
            <person name="Woyke T."/>
            <person name="Ryan C.M."/>
            <person name="Banfield J.F."/>
        </authorList>
    </citation>
    <scope>NUCLEOTIDE SEQUENCE [LARGE SCALE GENOMIC DNA]</scope>
    <source>
        <strain evidence="2">CG11_big_fil_rev_8_21_14_0_20_36_20</strain>
    </source>
</reference>